<dbReference type="AlphaFoldDB" id="A0ABD0L8Q4"/>
<evidence type="ECO:0000256" key="1">
    <source>
        <dbReference type="SAM" id="MobiDB-lite"/>
    </source>
</evidence>
<sequence length="253" mass="28149">MTSGQPGRQVGGRFAADPCNGHFAFSFASDHPASRSELEVTFFSRNRRAGTDWIKDFVICYCTSEHVHVHHTPEYDHNYDTSDMTELEEVCGWWGGENIRRETDCWTPQSQAHCSTTRHRELLNLCDLTRTYCNLPSECLQEAPPFSSLFSVEPSRTSHCSPYTNRPHAPSPDRLISRPAPEDASWHFLPSWGRWLLAKLRGRGGDTGDGDERGGEGEGGQRGVGGWGGARCQQNQQSPASLHKLTGACLEGK</sequence>
<reference evidence="2 3" key="1">
    <citation type="journal article" date="2023" name="Sci. Data">
        <title>Genome assembly of the Korean intertidal mud-creeper Batillaria attramentaria.</title>
        <authorList>
            <person name="Patra A.K."/>
            <person name="Ho P.T."/>
            <person name="Jun S."/>
            <person name="Lee S.J."/>
            <person name="Kim Y."/>
            <person name="Won Y.J."/>
        </authorList>
    </citation>
    <scope>NUCLEOTIDE SEQUENCE [LARGE SCALE GENOMIC DNA]</scope>
    <source>
        <strain evidence="2">Wonlab-2016</strain>
    </source>
</reference>
<evidence type="ECO:0000313" key="3">
    <source>
        <dbReference type="Proteomes" id="UP001519460"/>
    </source>
</evidence>
<comment type="caution">
    <text evidence="2">The sequence shown here is derived from an EMBL/GenBank/DDBJ whole genome shotgun (WGS) entry which is preliminary data.</text>
</comment>
<feature type="region of interest" description="Disordered" evidence="1">
    <location>
        <begin position="204"/>
        <end position="253"/>
    </location>
</feature>
<feature type="non-terminal residue" evidence="2">
    <location>
        <position position="253"/>
    </location>
</feature>
<organism evidence="2 3">
    <name type="scientific">Batillaria attramentaria</name>
    <dbReference type="NCBI Taxonomy" id="370345"/>
    <lineage>
        <taxon>Eukaryota</taxon>
        <taxon>Metazoa</taxon>
        <taxon>Spiralia</taxon>
        <taxon>Lophotrochozoa</taxon>
        <taxon>Mollusca</taxon>
        <taxon>Gastropoda</taxon>
        <taxon>Caenogastropoda</taxon>
        <taxon>Sorbeoconcha</taxon>
        <taxon>Cerithioidea</taxon>
        <taxon>Batillariidae</taxon>
        <taxon>Batillaria</taxon>
    </lineage>
</organism>
<accession>A0ABD0L8Q4</accession>
<feature type="compositionally biased region" description="Gly residues" evidence="1">
    <location>
        <begin position="217"/>
        <end position="229"/>
    </location>
</feature>
<evidence type="ECO:0000313" key="2">
    <source>
        <dbReference type="EMBL" id="KAK7495663.1"/>
    </source>
</evidence>
<gene>
    <name evidence="2" type="ORF">BaRGS_00013110</name>
</gene>
<protein>
    <submittedName>
        <fullName evidence="2">Uncharacterized protein</fullName>
    </submittedName>
</protein>
<proteinExistence type="predicted"/>
<feature type="compositionally biased region" description="Basic and acidic residues" evidence="1">
    <location>
        <begin position="204"/>
        <end position="216"/>
    </location>
</feature>
<dbReference type="EMBL" id="JACVVK020000073">
    <property type="protein sequence ID" value="KAK7495663.1"/>
    <property type="molecule type" value="Genomic_DNA"/>
</dbReference>
<dbReference type="Proteomes" id="UP001519460">
    <property type="component" value="Unassembled WGS sequence"/>
</dbReference>
<name>A0ABD0L8Q4_9CAEN</name>
<keyword evidence="3" id="KW-1185">Reference proteome</keyword>